<dbReference type="SUPFAM" id="SSF50969">
    <property type="entry name" value="YVTN repeat-like/Quinoprotein amine dehydrogenase"/>
    <property type="match status" value="1"/>
</dbReference>
<accession>A0A1I8FYM3</accession>
<dbReference type="Proteomes" id="UP000095280">
    <property type="component" value="Unplaced"/>
</dbReference>
<evidence type="ECO:0000313" key="2">
    <source>
        <dbReference type="WBParaSite" id="maker-uti_cns_0000313-snap-gene-1.15-mRNA-1"/>
    </source>
</evidence>
<protein>
    <submittedName>
        <fullName evidence="2">Mic1 domain-containing protein</fullName>
    </submittedName>
</protein>
<proteinExistence type="predicted"/>
<dbReference type="WBParaSite" id="maker-uti_cns_0000313-snap-gene-1.15-mRNA-1">
    <property type="protein sequence ID" value="maker-uti_cns_0000313-snap-gene-1.15-mRNA-1"/>
    <property type="gene ID" value="maker-uti_cns_0000313-snap-gene-1.15"/>
</dbReference>
<keyword evidence="1" id="KW-1185">Reference proteome</keyword>
<dbReference type="InterPro" id="IPR011044">
    <property type="entry name" value="Quino_amine_DH_bsu"/>
</dbReference>
<evidence type="ECO:0000313" key="1">
    <source>
        <dbReference type="Proteomes" id="UP000095280"/>
    </source>
</evidence>
<reference evidence="2" key="1">
    <citation type="submission" date="2016-11" db="UniProtKB">
        <authorList>
            <consortium name="WormBaseParasite"/>
        </authorList>
    </citation>
    <scope>IDENTIFICATION</scope>
</reference>
<dbReference type="AlphaFoldDB" id="A0A1I8FYM3"/>
<sequence length="517" mass="57013">MASTVHADGAAAAASNLVNQAAETKAAAAAAGVPSASAAAAAARHSGGVKPMSNMALLEENDDARYSSDHLRRQVNWILGVNPQDVRFPVNIAELAFTANYFAALTADKIKIFINKRVPEEKNNCKKKTIEFDVDHRPRGIVSYDNRDNLCVVFQSKIEFYSLATMDKVGVYQTSLGEIVTTVTAFNNRIPLGALWCVQDSRKPMSVGRQSTFTFWNEQVMVPQQVIFLGITGFNKTEKYLSFHWSSPTTILLISKVEGPDEISSTSGGGGGSASVQDNPNGKPLVFCSYDTANRKILNKFSKHNVQRSEHYSLSPDGKLLFVSSRTKCILVDTITLKQLHSLERLPRPTSGLQKSAGPVWWEHAISSAGDLIVLNRQSMTIEFYPNFESLSSLANPRTFDVSKCVKFTEGGSSRIYPVGSLGVLFVFKHDGHEEGDQPKHYSSYSVVLLISMEGHVLLRAEWPRAYVHLVTEEMLVYLQYLSTKPFSAAHACIFDFNMPVTKKSFWSRQGLGEAGH</sequence>
<name>A0A1I8FYM3_9PLAT</name>
<organism evidence="1 2">
    <name type="scientific">Macrostomum lignano</name>
    <dbReference type="NCBI Taxonomy" id="282301"/>
    <lineage>
        <taxon>Eukaryota</taxon>
        <taxon>Metazoa</taxon>
        <taxon>Spiralia</taxon>
        <taxon>Lophotrochozoa</taxon>
        <taxon>Platyhelminthes</taxon>
        <taxon>Rhabditophora</taxon>
        <taxon>Macrostomorpha</taxon>
        <taxon>Macrostomida</taxon>
        <taxon>Macrostomidae</taxon>
        <taxon>Macrostomum</taxon>
    </lineage>
</organism>